<dbReference type="RefSeq" id="WP_153724800.1">
    <property type="nucleotide sequence ID" value="NZ_CP045875.1"/>
</dbReference>
<evidence type="ECO:0000313" key="8">
    <source>
        <dbReference type="Proteomes" id="UP000366051"/>
    </source>
</evidence>
<feature type="signal peptide" evidence="5">
    <location>
        <begin position="1"/>
        <end position="23"/>
    </location>
</feature>
<reference evidence="8" key="1">
    <citation type="submission" date="2019-11" db="EMBL/GenBank/DDBJ databases">
        <title>Genome sequence of Heliorestis convoluta strain HH, an alkaliphilic and minimalistic phototrophic bacterium from a soda lake in Egypt.</title>
        <authorList>
            <person name="Dewey E.D."/>
            <person name="Stokes L.M."/>
            <person name="Burchell B.M."/>
            <person name="Shaffer K.N."/>
            <person name="Huntington A.M."/>
            <person name="Baker J.M."/>
            <person name="Nadendla S."/>
            <person name="Giglio M.G."/>
            <person name="Touchman J.W."/>
            <person name="Blankenship R.E."/>
            <person name="Madigan M.T."/>
            <person name="Sattley W.M."/>
        </authorList>
    </citation>
    <scope>NUCLEOTIDE SEQUENCE [LARGE SCALE GENOMIC DNA]</scope>
    <source>
        <strain evidence="8">HH</strain>
    </source>
</reference>
<keyword evidence="4" id="KW-0029">Amino-acid transport</keyword>
<evidence type="ECO:0000256" key="4">
    <source>
        <dbReference type="ARBA" id="ARBA00022970"/>
    </source>
</evidence>
<dbReference type="PANTHER" id="PTHR30483:SF6">
    <property type="entry name" value="PERIPLASMIC BINDING PROTEIN OF ABC TRANSPORTER FOR NATURAL AMINO ACIDS"/>
    <property type="match status" value="1"/>
</dbReference>
<dbReference type="OrthoDB" id="9783240at2"/>
<feature type="domain" description="Leucine-binding protein" evidence="6">
    <location>
        <begin position="39"/>
        <end position="391"/>
    </location>
</feature>
<accession>A0A5Q2N2B8</accession>
<dbReference type="Proteomes" id="UP000366051">
    <property type="component" value="Chromosome"/>
</dbReference>
<dbReference type="GO" id="GO:0006865">
    <property type="term" value="P:amino acid transport"/>
    <property type="evidence" value="ECO:0007669"/>
    <property type="project" value="UniProtKB-KW"/>
</dbReference>
<dbReference type="InterPro" id="IPR000709">
    <property type="entry name" value="Leu_Ile_Val-bd"/>
</dbReference>
<keyword evidence="2" id="KW-0813">Transport</keyword>
<evidence type="ECO:0000256" key="2">
    <source>
        <dbReference type="ARBA" id="ARBA00022448"/>
    </source>
</evidence>
<sequence>MLTKSKKGIFATLAVLTLVTATALTGCGDGASTSSSGDTIQIGALVDKSGKGADWGRKNEIAMNIAVEEINASGGINGSPIELLVRDTNGRNEEAVNLTRSLAGQGVAAIVGPFFSGECEVAFPQANQLQVPIISPSSAKAGISENNRPWAFRNSMTDDKLLREATPRFVKAFDVKTVVVLHDERDAWSKAVGTDDLPREFKAAGVEILNEGNYFSFNTGETNFSAIVTQVRNLNPDAIAFGGLYNEAAAFAREMERQGLKIPVLGGVGMYAGALIQQGGTAVENFVATSSWNVDSEDEQARSFVEKFKPQAAQITPADPLPGSFEANHYETIYMIAHVLEQAGVDHTTPTEEVRLALRDGFANLKDFKGITGLTSIDEKGDGIKTIYPLVVREGRFEILE</sequence>
<dbReference type="AlphaFoldDB" id="A0A5Q2N2B8"/>
<proteinExistence type="inferred from homology"/>
<dbReference type="Gene3D" id="3.40.50.2300">
    <property type="match status" value="2"/>
</dbReference>
<evidence type="ECO:0000256" key="3">
    <source>
        <dbReference type="ARBA" id="ARBA00022729"/>
    </source>
</evidence>
<keyword evidence="8" id="KW-1185">Reference proteome</keyword>
<dbReference type="InterPro" id="IPR028082">
    <property type="entry name" value="Peripla_BP_I"/>
</dbReference>
<organism evidence="7 8">
    <name type="scientific">Heliorestis convoluta</name>
    <dbReference type="NCBI Taxonomy" id="356322"/>
    <lineage>
        <taxon>Bacteria</taxon>
        <taxon>Bacillati</taxon>
        <taxon>Bacillota</taxon>
        <taxon>Clostridia</taxon>
        <taxon>Eubacteriales</taxon>
        <taxon>Heliobacteriaceae</taxon>
        <taxon>Heliorestis</taxon>
    </lineage>
</organism>
<evidence type="ECO:0000313" key="7">
    <source>
        <dbReference type="EMBL" id="QGG47422.1"/>
    </source>
</evidence>
<dbReference type="KEGG" id="hcv:FTV88_1275"/>
<comment type="similarity">
    <text evidence="1">Belongs to the leucine-binding protein family.</text>
</comment>
<evidence type="ECO:0000259" key="6">
    <source>
        <dbReference type="Pfam" id="PF13458"/>
    </source>
</evidence>
<evidence type="ECO:0000256" key="5">
    <source>
        <dbReference type="SAM" id="SignalP"/>
    </source>
</evidence>
<protein>
    <submittedName>
        <fullName evidence="7">Branched-chain amino acid ABC transporter substrate-binding protein</fullName>
    </submittedName>
</protein>
<dbReference type="CDD" id="cd06348">
    <property type="entry name" value="PBP1_ABC_HAAT-like"/>
    <property type="match status" value="1"/>
</dbReference>
<dbReference type="SUPFAM" id="SSF53822">
    <property type="entry name" value="Periplasmic binding protein-like I"/>
    <property type="match status" value="1"/>
</dbReference>
<keyword evidence="3 5" id="KW-0732">Signal</keyword>
<name>A0A5Q2N2B8_9FIRM</name>
<evidence type="ECO:0000256" key="1">
    <source>
        <dbReference type="ARBA" id="ARBA00010062"/>
    </source>
</evidence>
<dbReference type="PRINTS" id="PR00337">
    <property type="entry name" value="LEUILEVALBP"/>
</dbReference>
<dbReference type="PANTHER" id="PTHR30483">
    <property type="entry name" value="LEUCINE-SPECIFIC-BINDING PROTEIN"/>
    <property type="match status" value="1"/>
</dbReference>
<dbReference type="InterPro" id="IPR051010">
    <property type="entry name" value="BCAA_transport"/>
</dbReference>
<dbReference type="InterPro" id="IPR028081">
    <property type="entry name" value="Leu-bd"/>
</dbReference>
<gene>
    <name evidence="7" type="ORF">FTV88_1275</name>
</gene>
<dbReference type="EMBL" id="CP045875">
    <property type="protein sequence ID" value="QGG47422.1"/>
    <property type="molecule type" value="Genomic_DNA"/>
</dbReference>
<feature type="chain" id="PRO_5024456162" evidence="5">
    <location>
        <begin position="24"/>
        <end position="401"/>
    </location>
</feature>
<dbReference type="PROSITE" id="PS51257">
    <property type="entry name" value="PROKAR_LIPOPROTEIN"/>
    <property type="match status" value="1"/>
</dbReference>
<dbReference type="Pfam" id="PF13458">
    <property type="entry name" value="Peripla_BP_6"/>
    <property type="match status" value="1"/>
</dbReference>